<accession>A0A8W8MGS5</accession>
<dbReference type="Gene3D" id="3.30.2410.10">
    <property type="entry name" value="Hect, E3 ligase catalytic domain"/>
    <property type="match status" value="1"/>
</dbReference>
<evidence type="ECO:0000256" key="4">
    <source>
        <dbReference type="ARBA" id="ARBA00022679"/>
    </source>
</evidence>
<dbReference type="EC" id="2.3.2.26" evidence="3"/>
<dbReference type="PANTHER" id="PTHR11254:SF67">
    <property type="entry name" value="E3 UBIQUITIN-PROTEIN LIGASE HUWE1"/>
    <property type="match status" value="1"/>
</dbReference>
<dbReference type="GO" id="GO:0005737">
    <property type="term" value="C:cytoplasm"/>
    <property type="evidence" value="ECO:0007669"/>
    <property type="project" value="TreeGrafter"/>
</dbReference>
<dbReference type="GO" id="GO:0000209">
    <property type="term" value="P:protein polyubiquitination"/>
    <property type="evidence" value="ECO:0007669"/>
    <property type="project" value="TreeGrafter"/>
</dbReference>
<comment type="catalytic activity">
    <reaction evidence="1">
        <text>S-ubiquitinyl-[E2 ubiquitin-conjugating enzyme]-L-cysteine + [acceptor protein]-L-lysine = [E2 ubiquitin-conjugating enzyme]-L-cysteine + N(6)-ubiquitinyl-[acceptor protein]-L-lysine.</text>
        <dbReference type="EC" id="2.3.2.26"/>
    </reaction>
</comment>
<protein>
    <recommendedName>
        <fullName evidence="3">HECT-type E3 ubiquitin transferase</fullName>
        <ecNumber evidence="3">2.3.2.26</ecNumber>
    </recommendedName>
</protein>
<dbReference type="InterPro" id="IPR050409">
    <property type="entry name" value="E3_ubiq-protein_ligase"/>
</dbReference>
<evidence type="ECO:0000256" key="2">
    <source>
        <dbReference type="ARBA" id="ARBA00004906"/>
    </source>
</evidence>
<evidence type="ECO:0000256" key="3">
    <source>
        <dbReference type="ARBA" id="ARBA00012485"/>
    </source>
</evidence>
<organism evidence="8 9">
    <name type="scientific">Magallana gigas</name>
    <name type="common">Pacific oyster</name>
    <name type="synonym">Crassostrea gigas</name>
    <dbReference type="NCBI Taxonomy" id="29159"/>
    <lineage>
        <taxon>Eukaryota</taxon>
        <taxon>Metazoa</taxon>
        <taxon>Spiralia</taxon>
        <taxon>Lophotrochozoa</taxon>
        <taxon>Mollusca</taxon>
        <taxon>Bivalvia</taxon>
        <taxon>Autobranchia</taxon>
        <taxon>Pteriomorphia</taxon>
        <taxon>Ostreida</taxon>
        <taxon>Ostreoidea</taxon>
        <taxon>Ostreidae</taxon>
        <taxon>Magallana</taxon>
    </lineage>
</organism>
<dbReference type="GO" id="GO:0061630">
    <property type="term" value="F:ubiquitin protein ligase activity"/>
    <property type="evidence" value="ECO:0007669"/>
    <property type="project" value="UniProtKB-EC"/>
</dbReference>
<evidence type="ECO:0000256" key="1">
    <source>
        <dbReference type="ARBA" id="ARBA00000885"/>
    </source>
</evidence>
<dbReference type="SUPFAM" id="SSF56204">
    <property type="entry name" value="Hect, E3 ligase catalytic domain"/>
    <property type="match status" value="1"/>
</dbReference>
<dbReference type="EnsemblMetazoa" id="G33006.1">
    <property type="protein sequence ID" value="G33006.1:cds"/>
    <property type="gene ID" value="G33006"/>
</dbReference>
<evidence type="ECO:0000313" key="8">
    <source>
        <dbReference type="EnsemblMetazoa" id="G33006.1:cds"/>
    </source>
</evidence>
<comment type="pathway">
    <text evidence="2">Protein modification; protein ubiquitination.</text>
</comment>
<reference evidence="8" key="1">
    <citation type="submission" date="2022-08" db="UniProtKB">
        <authorList>
            <consortium name="EnsemblMetazoa"/>
        </authorList>
    </citation>
    <scope>IDENTIFICATION</scope>
    <source>
        <strain evidence="8">05x7-T-G4-1.051#20</strain>
    </source>
</reference>
<keyword evidence="5 6" id="KW-0833">Ubl conjugation pathway</keyword>
<dbReference type="InterPro" id="IPR000569">
    <property type="entry name" value="HECT_dom"/>
</dbReference>
<evidence type="ECO:0000259" key="7">
    <source>
        <dbReference type="PROSITE" id="PS50237"/>
    </source>
</evidence>
<evidence type="ECO:0000256" key="6">
    <source>
        <dbReference type="PROSITE-ProRule" id="PRU00104"/>
    </source>
</evidence>
<feature type="domain" description="HECT" evidence="7">
    <location>
        <begin position="341"/>
        <end position="670"/>
    </location>
</feature>
<dbReference type="InterPro" id="IPR035983">
    <property type="entry name" value="Hect_E3_ubiquitin_ligase"/>
</dbReference>
<name>A0A8W8MGS5_MAGGI</name>
<feature type="active site" description="Glycyl thioester intermediate" evidence="6">
    <location>
        <position position="637"/>
    </location>
</feature>
<proteinExistence type="predicted"/>
<evidence type="ECO:0000313" key="9">
    <source>
        <dbReference type="Proteomes" id="UP000005408"/>
    </source>
</evidence>
<dbReference type="Proteomes" id="UP000005408">
    <property type="component" value="Unassembled WGS sequence"/>
</dbReference>
<dbReference type="PANTHER" id="PTHR11254">
    <property type="entry name" value="HECT DOMAIN UBIQUITIN-PROTEIN LIGASE"/>
    <property type="match status" value="1"/>
</dbReference>
<dbReference type="AlphaFoldDB" id="A0A8W8MGS5"/>
<keyword evidence="9" id="KW-1185">Reference proteome</keyword>
<dbReference type="GO" id="GO:0006511">
    <property type="term" value="P:ubiquitin-dependent protein catabolic process"/>
    <property type="evidence" value="ECO:0007669"/>
    <property type="project" value="TreeGrafter"/>
</dbReference>
<dbReference type="SMART" id="SM00119">
    <property type="entry name" value="HECTc"/>
    <property type="match status" value="1"/>
</dbReference>
<dbReference type="PROSITE" id="PS50237">
    <property type="entry name" value="HECT"/>
    <property type="match status" value="1"/>
</dbReference>
<dbReference type="Pfam" id="PF00632">
    <property type="entry name" value="HECT"/>
    <property type="match status" value="1"/>
</dbReference>
<sequence length="670" mass="75528">MIGINEVEEMTDEDFIKLGIVSIGIRLKIKQACRNHKKVSDAPMSCIKTFLELQKQRKTGRTKSPKKDQKTKLTRRLYVGWKHSIRAGVYKLISASKGGGQQIVDFNKDLTLNQLISEITDIFFPNGMSEAQDLRLDALDVHLASFSGSPIQETDENGESFTVGNYFRKMKSTPVRIYLHTELKSFKRPTNGEASCGVITALESDEEDTGTPTVTFPRLKRRRLNIIEGLSSEDRPSTSTSAALDLPDIHVDAPPSNHEAANTQCPTEHEPIIILHEPGLSEFDHELEMAIRESLESSEPEPSLEGILKWWVARSHLKDGAPVSVVVHRGKLLQSTFRAVSRPNFNFLLPFHVSFSGEIGDDLGGPKREFFRELMKAIKEAILEGPDSNKVFRHDISLLHKKTYETCGTLVAWSILNGGPGLPVFNTDLFSLMTGGDIDVQDFTSVVDSDVRAVFLQIQEATTEEQFEEALSKNSDWLLNQGLAPYNLKIDRKDELLKILFKNEIYFRVHSEISQFIDGLNRVGNFHTSAILRAAKEFKTLFTPNPVNHLTFSGLRQMYKIEFSPVGSNHRQQEDEAIYCFESFCSDCEAGILEVSLEDLLAFWTGASEVPPLGFDHKLRITFNENSQYLLPIAHTCTLVIRLWRGYNDPDQFRCDMIKAITWTGGFHLA</sequence>
<evidence type="ECO:0000256" key="5">
    <source>
        <dbReference type="ARBA" id="ARBA00022786"/>
    </source>
</evidence>
<dbReference type="Gene3D" id="3.90.1750.10">
    <property type="entry name" value="Hect, E3 ligase catalytic domains"/>
    <property type="match status" value="1"/>
</dbReference>
<keyword evidence="4" id="KW-0808">Transferase</keyword>